<gene>
    <name evidence="4" type="ORF">HT99x_006760</name>
    <name evidence="3" type="ORF">HT99x_01762</name>
</gene>
<dbReference type="Proteomes" id="UP000051497">
    <property type="component" value="Unassembled WGS sequence"/>
</dbReference>
<dbReference type="EMBL" id="LKAJ01000006">
    <property type="protein sequence ID" value="KRG21206.1"/>
    <property type="molecule type" value="Genomic_DNA"/>
</dbReference>
<dbReference type="AlphaFoldDB" id="A0A0Q9YKJ5"/>
<reference evidence="4" key="2">
    <citation type="journal article" date="2016" name="Genome Announc.">
        <title>Draft Genome Sequences of Two Novel Amoeba-Resistant Intranuclear Bacteria, 'Candidatus Berkiella cookevillensis' and 'Candidatus Berkiella aquae'.</title>
        <authorList>
            <person name="Mehari Y.T."/>
            <person name="Arivett B.A."/>
            <person name="Farone A.L."/>
            <person name="Gunderson J.H."/>
            <person name="Farone M.B."/>
        </authorList>
    </citation>
    <scope>NUCLEOTIDE SEQUENCE</scope>
    <source>
        <strain evidence="4">HT99</strain>
    </source>
</reference>
<feature type="region of interest" description="Disordered" evidence="1">
    <location>
        <begin position="104"/>
        <end position="140"/>
    </location>
</feature>
<name>A0A0Q9YKJ5_9GAMM</name>
<proteinExistence type="predicted"/>
<accession>A0A0Q9YKJ5</accession>
<evidence type="ECO:0000313" key="3">
    <source>
        <dbReference type="EMBL" id="KRG21206.1"/>
    </source>
</evidence>
<dbReference type="RefSeq" id="WP_083482877.1">
    <property type="nucleotide sequence ID" value="NZ_LKAJ02000001.1"/>
</dbReference>
<protein>
    <submittedName>
        <fullName evidence="4">Type IV secretion protein IcmK</fullName>
    </submittedName>
</protein>
<feature type="compositionally biased region" description="Low complexity" evidence="1">
    <location>
        <begin position="121"/>
        <end position="132"/>
    </location>
</feature>
<keyword evidence="5" id="KW-1185">Reference proteome</keyword>
<dbReference type="EMBL" id="LKAJ02000001">
    <property type="protein sequence ID" value="MCS5711127.1"/>
    <property type="molecule type" value="Genomic_DNA"/>
</dbReference>
<organism evidence="3">
    <name type="scientific">Candidatus Berkiella aquae</name>
    <dbReference type="NCBI Taxonomy" id="295108"/>
    <lineage>
        <taxon>Bacteria</taxon>
        <taxon>Pseudomonadati</taxon>
        <taxon>Pseudomonadota</taxon>
        <taxon>Gammaproteobacteria</taxon>
        <taxon>Candidatus Berkiellales</taxon>
        <taxon>Candidatus Berkiellaceae</taxon>
        <taxon>Candidatus Berkiella</taxon>
    </lineage>
</organism>
<reference evidence="4" key="3">
    <citation type="submission" date="2021-06" db="EMBL/GenBank/DDBJ databases">
        <title>Genomic Description and Analysis of Intracellular Bacteria, Candidatus Berkiella cookevillensis and Candidatus Berkiella aquae.</title>
        <authorList>
            <person name="Kidane D.T."/>
            <person name="Mehari Y.T."/>
            <person name="Rice F.C."/>
            <person name="Arivett B.A."/>
            <person name="Farone A.L."/>
            <person name="Berk S.G."/>
            <person name="Farone M.B."/>
        </authorList>
    </citation>
    <scope>NUCLEOTIDE SEQUENCE</scope>
    <source>
        <strain evidence="4">HT99</strain>
    </source>
</reference>
<dbReference type="Pfam" id="PF12293">
    <property type="entry name" value="T4BSS_DotH_IcmK"/>
    <property type="match status" value="1"/>
</dbReference>
<dbReference type="OrthoDB" id="8682498at2"/>
<sequence length="407" mass="43247">MKHKITLCTLLFLVGTQPIQAALLGAEDQPSSSAPPPTASAPKPATTTPSVAPTPAPSVPSVSPQPGMNIPQDLSKLSPEQSKQLLQQAKSLNPDQLQAIAKSFQQTQAAPAQSEAPITVPSATPMPSASAPDGTPAAPRAKSLEEIKRDQAFGMLVDEVLPMSPDQITKIHKYYDMTLQAKATPPNPTAQPPAIRSEKVDLSPGSETPVIRLSAGFVTVINFTDRICGSPWKLASYSIGDPQTFNIQWDHKGNKVFIQSLKPYAHGNLAVTLWGLDTPIMLTLVANPRMSDFRVDLIVPGRNPECAAPTVESGGFSPEASVNQILINILDGVPPRGSIKLHVAGGPGEAWLVDNKIFFRSKLTILSPAWVSSVSSADGTHVYELMLTPSILASQNGKTMDIKLSGL</sequence>
<evidence type="ECO:0000313" key="4">
    <source>
        <dbReference type="EMBL" id="MCS5711127.1"/>
    </source>
</evidence>
<feature type="region of interest" description="Disordered" evidence="1">
    <location>
        <begin position="25"/>
        <end position="75"/>
    </location>
</feature>
<feature type="signal peptide" evidence="2">
    <location>
        <begin position="1"/>
        <end position="21"/>
    </location>
</feature>
<evidence type="ECO:0000256" key="1">
    <source>
        <dbReference type="SAM" id="MobiDB-lite"/>
    </source>
</evidence>
<comment type="caution">
    <text evidence="3">The sequence shown here is derived from an EMBL/GenBank/DDBJ whole genome shotgun (WGS) entry which is preliminary data.</text>
</comment>
<reference evidence="3" key="1">
    <citation type="submission" date="2015-09" db="EMBL/GenBank/DDBJ databases">
        <title>Draft Genome Sequences of Two Novel Amoeba-resistant Intranuclear Bacteria, Candidatus Berkiella cookevillensis and Candidatus Berkiella aquae.</title>
        <authorList>
            <person name="Mehari Y.T."/>
            <person name="Arivett B.A."/>
            <person name="Farone A.L."/>
            <person name="Gunderson J.H."/>
            <person name="Farone M.B."/>
        </authorList>
    </citation>
    <scope>NUCLEOTIDE SEQUENCE [LARGE SCALE GENOMIC DNA]</scope>
    <source>
        <strain evidence="3">HT99</strain>
    </source>
</reference>
<feature type="chain" id="PRO_5043129700" evidence="2">
    <location>
        <begin position="22"/>
        <end position="407"/>
    </location>
</feature>
<keyword evidence="2" id="KW-0732">Signal</keyword>
<evidence type="ECO:0000256" key="2">
    <source>
        <dbReference type="SAM" id="SignalP"/>
    </source>
</evidence>
<dbReference type="STRING" id="295108.HT99x_01762"/>
<feature type="compositionally biased region" description="Low complexity" evidence="1">
    <location>
        <begin position="40"/>
        <end position="51"/>
    </location>
</feature>
<dbReference type="InterPro" id="IPR022073">
    <property type="entry name" value="T4BSS_DotH_IcmK"/>
</dbReference>
<evidence type="ECO:0000313" key="5">
    <source>
        <dbReference type="Proteomes" id="UP000051497"/>
    </source>
</evidence>